<protein>
    <recommendedName>
        <fullName evidence="2">SWIRM domain-containing protein</fullName>
    </recommendedName>
</protein>
<dbReference type="GO" id="GO:0010468">
    <property type="term" value="P:regulation of gene expression"/>
    <property type="evidence" value="ECO:0007669"/>
    <property type="project" value="UniProtKB-ARBA"/>
</dbReference>
<name>A0A8K0KZE9_9PEZI</name>
<organism evidence="3 4">
    <name type="scientific">Elsinoe batatas</name>
    <dbReference type="NCBI Taxonomy" id="2601811"/>
    <lineage>
        <taxon>Eukaryota</taxon>
        <taxon>Fungi</taxon>
        <taxon>Dikarya</taxon>
        <taxon>Ascomycota</taxon>
        <taxon>Pezizomycotina</taxon>
        <taxon>Dothideomycetes</taxon>
        <taxon>Dothideomycetidae</taxon>
        <taxon>Myriangiales</taxon>
        <taxon>Elsinoaceae</taxon>
        <taxon>Elsinoe</taxon>
    </lineage>
</organism>
<evidence type="ECO:0000313" key="3">
    <source>
        <dbReference type="EMBL" id="KAG8625599.1"/>
    </source>
</evidence>
<accession>A0A8K0KZE9</accession>
<dbReference type="AlphaFoldDB" id="A0A8K0KZE9"/>
<dbReference type="SUPFAM" id="SSF46689">
    <property type="entry name" value="Homeodomain-like"/>
    <property type="match status" value="1"/>
</dbReference>
<dbReference type="PROSITE" id="PS50934">
    <property type="entry name" value="SWIRM"/>
    <property type="match status" value="1"/>
</dbReference>
<dbReference type="InterPro" id="IPR007526">
    <property type="entry name" value="SWIRM"/>
</dbReference>
<dbReference type="FunFam" id="1.10.10.10:FF:000087">
    <property type="entry name" value="Transcriptional adapter 2"/>
    <property type="match status" value="1"/>
</dbReference>
<dbReference type="InterPro" id="IPR036388">
    <property type="entry name" value="WH-like_DNA-bd_sf"/>
</dbReference>
<dbReference type="OrthoDB" id="5598695at2759"/>
<sequence length="362" mass="40872">MQSDVQHDKALAMGVFFSPPEAPKPESFTSTQSPLRQSHSNEQKTDQSTKLPSIRSILPPISPPVSPATQPVKELGLDQVADHSISDPPLFPERPQSDAAQPLFRADAIDQHISGLEAQGYKGPRPTREEYALVTGVVGRVADRYNANPREYIKKELAFLKAYPPRWQNKEESRGVKRKAEMDTRAVKWSRPAPKAAVEKLPPVKRTARASPRDAPVDSFDVEPAPKHRRKVSRTTPTPREDMDYRKIPDYSPPVDSMLPGKNLRIDWKGHPLDLSDDPDRYVLDEHEVTLASVLRLTGAQYLFAKRRIFEKFVELARTGKDLNKTSAQAVCKIDVNKASKLWTAFEKVGWFDKKHIAQYLK</sequence>
<feature type="compositionally biased region" description="Basic and acidic residues" evidence="1">
    <location>
        <begin position="171"/>
        <end position="186"/>
    </location>
</feature>
<keyword evidence="4" id="KW-1185">Reference proteome</keyword>
<dbReference type="EMBL" id="JAESVG020000007">
    <property type="protein sequence ID" value="KAG8625599.1"/>
    <property type="molecule type" value="Genomic_DNA"/>
</dbReference>
<dbReference type="Proteomes" id="UP000809789">
    <property type="component" value="Unassembled WGS sequence"/>
</dbReference>
<evidence type="ECO:0000256" key="1">
    <source>
        <dbReference type="SAM" id="MobiDB-lite"/>
    </source>
</evidence>
<gene>
    <name evidence="3" type="ORF">KVT40_006000</name>
</gene>
<evidence type="ECO:0000259" key="2">
    <source>
        <dbReference type="PROSITE" id="PS50934"/>
    </source>
</evidence>
<proteinExistence type="predicted"/>
<comment type="caution">
    <text evidence="3">The sequence shown here is derived from an EMBL/GenBank/DDBJ whole genome shotgun (WGS) entry which is preliminary data.</text>
</comment>
<feature type="region of interest" description="Disordered" evidence="1">
    <location>
        <begin position="1"/>
        <end position="99"/>
    </location>
</feature>
<evidence type="ECO:0000313" key="4">
    <source>
        <dbReference type="Proteomes" id="UP000809789"/>
    </source>
</evidence>
<dbReference type="Gene3D" id="1.10.10.10">
    <property type="entry name" value="Winged helix-like DNA-binding domain superfamily/Winged helix DNA-binding domain"/>
    <property type="match status" value="1"/>
</dbReference>
<reference evidence="3" key="1">
    <citation type="submission" date="2021-07" db="EMBL/GenBank/DDBJ databases">
        <title>Elsinoe batatas strain:CRI-CJ2 Genome sequencing and assembly.</title>
        <authorList>
            <person name="Huang L."/>
        </authorList>
    </citation>
    <scope>NUCLEOTIDE SEQUENCE</scope>
    <source>
        <strain evidence="3">CRI-CJ2</strain>
    </source>
</reference>
<feature type="compositionally biased region" description="Basic and acidic residues" evidence="1">
    <location>
        <begin position="1"/>
        <end position="10"/>
    </location>
</feature>
<dbReference type="Pfam" id="PF04433">
    <property type="entry name" value="SWIRM"/>
    <property type="match status" value="1"/>
</dbReference>
<feature type="compositionally biased region" description="Basic and acidic residues" evidence="1">
    <location>
        <begin position="239"/>
        <end position="249"/>
    </location>
</feature>
<feature type="region of interest" description="Disordered" evidence="1">
    <location>
        <begin position="171"/>
        <end position="252"/>
    </location>
</feature>
<feature type="compositionally biased region" description="Polar residues" evidence="1">
    <location>
        <begin position="27"/>
        <end position="38"/>
    </location>
</feature>
<dbReference type="InterPro" id="IPR009057">
    <property type="entry name" value="Homeodomain-like_sf"/>
</dbReference>
<feature type="domain" description="SWIRM" evidence="2">
    <location>
        <begin position="264"/>
        <end position="362"/>
    </location>
</feature>